<evidence type="ECO:0000313" key="5">
    <source>
        <dbReference type="Proteomes" id="UP001165405"/>
    </source>
</evidence>
<dbReference type="PANTHER" id="PTHR44591:SF22">
    <property type="entry name" value="CHEY SUBFAMILY"/>
    <property type="match status" value="1"/>
</dbReference>
<dbReference type="InterPro" id="IPR001789">
    <property type="entry name" value="Sig_transdc_resp-reg_receiver"/>
</dbReference>
<dbReference type="InterPro" id="IPR050595">
    <property type="entry name" value="Bact_response_regulator"/>
</dbReference>
<dbReference type="AlphaFoldDB" id="A0AA41U919"/>
<dbReference type="PROSITE" id="PS50110">
    <property type="entry name" value="RESPONSE_REGULATORY"/>
    <property type="match status" value="1"/>
</dbReference>
<comment type="caution">
    <text evidence="4">The sequence shown here is derived from an EMBL/GenBank/DDBJ whole genome shotgun (WGS) entry which is preliminary data.</text>
</comment>
<protein>
    <submittedName>
        <fullName evidence="4">Response regulator</fullName>
    </submittedName>
</protein>
<feature type="modified residue" description="4-aspartylphosphate" evidence="2">
    <location>
        <position position="54"/>
    </location>
</feature>
<accession>A0AA41U919</accession>
<dbReference type="SUPFAM" id="SSF52172">
    <property type="entry name" value="CheY-like"/>
    <property type="match status" value="1"/>
</dbReference>
<dbReference type="SMART" id="SM00448">
    <property type="entry name" value="REC"/>
    <property type="match status" value="1"/>
</dbReference>
<proteinExistence type="predicted"/>
<keyword evidence="5" id="KW-1185">Reference proteome</keyword>
<evidence type="ECO:0000256" key="2">
    <source>
        <dbReference type="PROSITE-ProRule" id="PRU00169"/>
    </source>
</evidence>
<evidence type="ECO:0000259" key="3">
    <source>
        <dbReference type="PROSITE" id="PS50110"/>
    </source>
</evidence>
<name>A0AA41U919_9MICO</name>
<dbReference type="PANTHER" id="PTHR44591">
    <property type="entry name" value="STRESS RESPONSE REGULATOR PROTEIN 1"/>
    <property type="match status" value="1"/>
</dbReference>
<dbReference type="Pfam" id="PF00072">
    <property type="entry name" value="Response_reg"/>
    <property type="match status" value="1"/>
</dbReference>
<dbReference type="Proteomes" id="UP001165405">
    <property type="component" value="Unassembled WGS sequence"/>
</dbReference>
<dbReference type="EMBL" id="JAKGSG010000025">
    <property type="protein sequence ID" value="MCF4121097.1"/>
    <property type="molecule type" value="Genomic_DNA"/>
</dbReference>
<dbReference type="CDD" id="cd17552">
    <property type="entry name" value="REC_RR468-like"/>
    <property type="match status" value="1"/>
</dbReference>
<sequence length="125" mass="13607">MSRRILVVDDDDTIREVVRTGLEVVAGWEVQVASNGAEAIDLCRADPPDAVILDVMMPTMDGPTTVARLLGDPRTRYVPVVLLTAKAQAADLRHWSDLGVAGVIAKPFDPLRLPHQVADLLGWSR</sequence>
<dbReference type="Gene3D" id="3.40.50.2300">
    <property type="match status" value="1"/>
</dbReference>
<dbReference type="InterPro" id="IPR011006">
    <property type="entry name" value="CheY-like_superfamily"/>
</dbReference>
<evidence type="ECO:0000313" key="4">
    <source>
        <dbReference type="EMBL" id="MCF4121097.1"/>
    </source>
</evidence>
<organism evidence="4 5">
    <name type="scientific">Antribacter soli</name>
    <dbReference type="NCBI Taxonomy" id="2910976"/>
    <lineage>
        <taxon>Bacteria</taxon>
        <taxon>Bacillati</taxon>
        <taxon>Actinomycetota</taxon>
        <taxon>Actinomycetes</taxon>
        <taxon>Micrococcales</taxon>
        <taxon>Promicromonosporaceae</taxon>
        <taxon>Antribacter</taxon>
    </lineage>
</organism>
<feature type="domain" description="Response regulatory" evidence="3">
    <location>
        <begin position="4"/>
        <end position="121"/>
    </location>
</feature>
<keyword evidence="1 2" id="KW-0597">Phosphoprotein</keyword>
<dbReference type="RefSeq" id="WP_236088877.1">
    <property type="nucleotide sequence ID" value="NZ_JAKGSG010000025.1"/>
</dbReference>
<gene>
    <name evidence="4" type="ORF">L1785_08890</name>
</gene>
<reference evidence="4" key="1">
    <citation type="submission" date="2022-01" db="EMBL/GenBank/DDBJ databases">
        <title>Antribacter sp. nov., isolated from Guizhou of China.</title>
        <authorList>
            <person name="Chengliang C."/>
            <person name="Ya Z."/>
        </authorList>
    </citation>
    <scope>NUCLEOTIDE SEQUENCE</scope>
    <source>
        <strain evidence="4">KLBMP 9083</strain>
    </source>
</reference>
<dbReference type="GO" id="GO:0000160">
    <property type="term" value="P:phosphorelay signal transduction system"/>
    <property type="evidence" value="ECO:0007669"/>
    <property type="project" value="InterPro"/>
</dbReference>
<evidence type="ECO:0000256" key="1">
    <source>
        <dbReference type="ARBA" id="ARBA00022553"/>
    </source>
</evidence>